<protein>
    <submittedName>
        <fullName evidence="1">Uncharacterized protein orf153a</fullName>
    </submittedName>
</protein>
<dbReference type="RefSeq" id="YP_635721.1">
    <property type="nucleotide sequence ID" value="NC_008097.1"/>
</dbReference>
<keyword evidence="1" id="KW-0150">Chloroplast</keyword>
<geneLocation type="chloroplast" evidence="1"/>
<keyword evidence="1" id="KW-0934">Plastid</keyword>
<dbReference type="GeneID" id="4100264"/>
<sequence length="153" mass="18119">MRLDQFGFYFFNYSILFSIFIELLERQYLCPLLVETSDYAGLSNIQYKYAIENNLKQSEYNLIQLSKLLLLNSYIWNIECEIEYNFSTHFLKTELNNFHSVLEIILDLKTFKSNILHYWAAKMANEKGELEISQILNNISLSEAKTARILAQY</sequence>
<organism evidence="1">
    <name type="scientific">Chara vulgaris</name>
    <name type="common">Common stonewort</name>
    <dbReference type="NCBI Taxonomy" id="55564"/>
    <lineage>
        <taxon>Eukaryota</taxon>
        <taxon>Viridiplantae</taxon>
        <taxon>Streptophyta</taxon>
        <taxon>Charophyceae</taxon>
        <taxon>Charales</taxon>
        <taxon>Characeae</taxon>
        <taxon>Chara</taxon>
    </lineage>
</organism>
<dbReference type="AlphaFoldDB" id="Q1ACM6"/>
<dbReference type="EMBL" id="DQ229107">
    <property type="protein sequence ID" value="ABA61989.1"/>
    <property type="molecule type" value="Genomic_DNA"/>
</dbReference>
<accession>Q1ACM6</accession>
<reference evidence="1" key="1">
    <citation type="journal article" date="2006" name="Mol. Biol. Evol.">
        <title>The chloroplast genome sequence of Chara vulgaris sheds new light into the closest green algal relatives of land plants.</title>
        <authorList>
            <person name="Turmel M."/>
            <person name="Otis C."/>
            <person name="Lemieux C."/>
        </authorList>
    </citation>
    <scope>NUCLEOTIDE SEQUENCE</scope>
</reference>
<evidence type="ECO:0000313" key="1">
    <source>
        <dbReference type="EMBL" id="ABA61989.1"/>
    </source>
</evidence>
<gene>
    <name evidence="1" type="primary">orf153a</name>
</gene>
<proteinExistence type="predicted"/>
<name>Q1ACM6_CHAVU</name>